<name>A0ABM9NKA2_9GAMM</name>
<protein>
    <submittedName>
        <fullName evidence="1">Uncharacterized protein</fullName>
    </submittedName>
</protein>
<organism evidence="1 2">
    <name type="scientific">Candidatus Methylocalor cossyra</name>
    <dbReference type="NCBI Taxonomy" id="3108543"/>
    <lineage>
        <taxon>Bacteria</taxon>
        <taxon>Pseudomonadati</taxon>
        <taxon>Pseudomonadota</taxon>
        <taxon>Gammaproteobacteria</taxon>
        <taxon>Methylococcales</taxon>
        <taxon>Methylococcaceae</taxon>
        <taxon>Candidatus Methylocalor</taxon>
    </lineage>
</organism>
<evidence type="ECO:0000313" key="2">
    <source>
        <dbReference type="Proteomes" id="UP001497493"/>
    </source>
</evidence>
<accession>A0ABM9NKA2</accession>
<gene>
    <name evidence="1" type="ORF">MECH1_V1_2291</name>
</gene>
<sequence length="81" mass="9071">MEALGPFYRLLMAATADDFPGKRRPTPVQDRNKIVAYHIKATYNEYETTGVYRVGVGPAGHRLRTTTAPVIQRGHSMREPA</sequence>
<dbReference type="EMBL" id="OZ026884">
    <property type="protein sequence ID" value="CAL1241067.1"/>
    <property type="molecule type" value="Genomic_DNA"/>
</dbReference>
<reference evidence="1 2" key="1">
    <citation type="submission" date="2024-04" db="EMBL/GenBank/DDBJ databases">
        <authorList>
            <person name="Cremers G."/>
        </authorList>
    </citation>
    <scope>NUCLEOTIDE SEQUENCE [LARGE SCALE GENOMIC DNA]</scope>
    <source>
        <strain evidence="1">MeCH1-AG</strain>
    </source>
</reference>
<dbReference type="Proteomes" id="UP001497493">
    <property type="component" value="Chromosome"/>
</dbReference>
<proteinExistence type="predicted"/>
<evidence type="ECO:0000313" key="1">
    <source>
        <dbReference type="EMBL" id="CAL1241067.1"/>
    </source>
</evidence>
<keyword evidence="2" id="KW-1185">Reference proteome</keyword>